<dbReference type="InterPro" id="IPR025476">
    <property type="entry name" value="Helitron_helicase-like"/>
</dbReference>
<feature type="region of interest" description="Disordered" evidence="2">
    <location>
        <begin position="1279"/>
        <end position="1309"/>
    </location>
</feature>
<feature type="region of interest" description="Disordered" evidence="2">
    <location>
        <begin position="669"/>
        <end position="709"/>
    </location>
</feature>
<dbReference type="SUPFAM" id="SSF54001">
    <property type="entry name" value="Cysteine proteinases"/>
    <property type="match status" value="2"/>
</dbReference>
<proteinExistence type="predicted"/>
<feature type="region of interest" description="Disordered" evidence="2">
    <location>
        <begin position="154"/>
        <end position="177"/>
    </location>
</feature>
<evidence type="ECO:0000256" key="2">
    <source>
        <dbReference type="SAM" id="MobiDB-lite"/>
    </source>
</evidence>
<feature type="non-terminal residue" evidence="4">
    <location>
        <position position="2279"/>
    </location>
</feature>
<dbReference type="Gene3D" id="3.90.70.10">
    <property type="entry name" value="Cysteine proteinases"/>
    <property type="match status" value="2"/>
</dbReference>
<evidence type="ECO:0000259" key="3">
    <source>
        <dbReference type="PROSITE" id="PS50235"/>
    </source>
</evidence>
<feature type="compositionally biased region" description="Basic and acidic residues" evidence="2">
    <location>
        <begin position="700"/>
        <end position="709"/>
    </location>
</feature>
<dbReference type="Pfam" id="PF00443">
    <property type="entry name" value="UCH"/>
    <property type="match status" value="1"/>
</dbReference>
<feature type="region of interest" description="Disordered" evidence="2">
    <location>
        <begin position="79"/>
        <end position="142"/>
    </location>
</feature>
<feature type="region of interest" description="Disordered" evidence="2">
    <location>
        <begin position="1783"/>
        <end position="1807"/>
    </location>
</feature>
<dbReference type="InterPro" id="IPR050164">
    <property type="entry name" value="Peptidase_C19"/>
</dbReference>
<feature type="coiled-coil region" evidence="1">
    <location>
        <begin position="2071"/>
        <end position="2105"/>
    </location>
</feature>
<protein>
    <recommendedName>
        <fullName evidence="3">USP domain-containing protein</fullName>
    </recommendedName>
</protein>
<keyword evidence="5" id="KW-1185">Reference proteome</keyword>
<feature type="domain" description="USP" evidence="3">
    <location>
        <begin position="385"/>
        <end position="641"/>
    </location>
</feature>
<dbReference type="Proteomes" id="UP001189429">
    <property type="component" value="Unassembled WGS sequence"/>
</dbReference>
<dbReference type="InterPro" id="IPR046700">
    <property type="entry name" value="DUF6570"/>
</dbReference>
<comment type="caution">
    <text evidence="4">The sequence shown here is derived from an EMBL/GenBank/DDBJ whole genome shotgun (WGS) entry which is preliminary data.</text>
</comment>
<dbReference type="InterPro" id="IPR001394">
    <property type="entry name" value="Peptidase_C19_UCH"/>
</dbReference>
<name>A0ABN9PWT6_9DINO</name>
<keyword evidence="1" id="KW-0175">Coiled coil</keyword>
<evidence type="ECO:0000256" key="1">
    <source>
        <dbReference type="SAM" id="Coils"/>
    </source>
</evidence>
<evidence type="ECO:0000313" key="4">
    <source>
        <dbReference type="EMBL" id="CAK0796442.1"/>
    </source>
</evidence>
<dbReference type="InterPro" id="IPR038765">
    <property type="entry name" value="Papain-like_cys_pep_sf"/>
</dbReference>
<dbReference type="PANTHER" id="PTHR24006">
    <property type="entry name" value="UBIQUITIN CARBOXYL-TERMINAL HYDROLASE"/>
    <property type="match status" value="1"/>
</dbReference>
<feature type="compositionally biased region" description="Low complexity" evidence="2">
    <location>
        <begin position="96"/>
        <end position="111"/>
    </location>
</feature>
<sequence>MSQGPQGSHCFATEDDVAKWLGESGRRWRQKVHCLDKEALRRMAVVLGVGQKQPPQKEKLAETVCEKAASLLVTAKRRSLPTAGQSTQSPVKKARSSASASSATAVATPEPAVKKSRWTPGCLGSPMPSADGPAATEGPGTPRSIRAAEALAMSTRKSEFGSPPGPQATPPAHRDVPSACDIWMTDHLSALLGAKGVRPNIKALVLELQELQGSSPSAVWPIQRSNKGLYLRLYRLRTDYKKALAGEIQNPSTIEDLRLLSRIVGGGGPRDQALGDGALGAIEHVRGCWRWAFKDVGSDVVGAWHDAEAAAAVDLQTVQLLLFPPSLPAEVWFVPTQRTAHLQGVKIEALKRRAHAFSAIGQQEPLLPTRLARPHDARTLSNDFPGFRNLGDTCYLNAVLQCIFHCEPLASSLFAPAQRPGVLETALRDLFEEYVASGDSTADVIAPVRVLQKVQQHAGFVPGRQQDAAECLRQLLLCTGLHRRFCDSQAPVADGGVVMSFAPEVAQISSAAGAIDAKALLLTAMADEGKLGIGAQVLVLRMETTYELGGEDFWVDAHVTWPDHSLTVTVANEAEPQVDYDVQAYLVHIPFDTDVSRGMRSGHYVAYFKHGSTWYEADDQKVTMLTEPPTKFPYVVLLARCDRGRPAHAAALRRRVQAVAEPEERLAQLPKPTRGVGPGEHSSETVQGKHRTGQGKRRTGLGEHRTGLGEHRAGLGAHRAGLGARSCETRNSTRANKDHPYKRFCENYGLYRKCPEVTVRQWEPRAEPSGPLPCLLCPPGTDFHRREDWLRHLVEEHGGRQRCRNAWLAHMQLAPHVVTGQEWRAIVGNFAEFFGRSATDWESFTPEMVAALFSEDGLRPEERWLPRQLAACVFCARSHWLEELHNVYIAGEQCFMAKPNTVWKMLEVSRYRERWPLIAATGELEASSVTVVAPDPKKKEGHDEYRVLLHKRRVTEEQAAGRSAVHVCADCKEAFEGPGPWLCKYALANDLWLGRWCPLFRKANLSHQMLLALARVVTTKIVLRPDGSKNKSSDCTGNWDFLFHQSGIIGTAILFQNADCGPALQQFPPPHIHDSFAVSFVAATTAGDPQAQAKEFVATKIAKLKVSRPEFDAQAAALTKSNVVYDKTTYDRDLVAKWVPDPAVAAVPPVIADAVVAVPLEESPGQVVAEGPGDATAAGEEDRMDADIAAAREARYIAAFEPETQDLNTKHSGAMEVTALMQQLEELDHAAQRSVALEIESAAEARLGDGACLVDHAGRERILELCEKIHKKCAKTLRDGEARATPAGTPEDRDWPTGAAASSSGTVPHLVQPRGAAPLSYWDWRIWTMARPHLWRFGDAANLYPDRETLLTLNEWMCCMLLREEMEYDMPTDTEPFRARGEASGPELNRFARDWITLHIFSSMRILASQQESTHAFLKNGGIAWARKVAGLKKEHLAEAARTGREGDDIRALAQNASTPQLVRDALNIMQMATAHVLGTDGHRRLCRHEGNAYTTLFGPPLEFCAPNLADGKQPCLLVVQNERFYLDGTRDHEGVLPKYRDMLLRLAKDPVGQTRVFHLMMRLFFQHVLGVRPECIESRRGTRRSDPREWCTDGMAASACAPGIFGPVAAFRGEIEAQGRGSLHPHILVWLALLSVGEVVDILRRDSEQFQRNLYRWMKATVAAAESISQSSVRSLPRRFGDLGTEVTPLGFSATERRLSRYDGESELSLLEAVPEGDRSAAQTKALQELDPEMWCRPCLPVRAPNGELLASTDAGDVVRVSIYTKRVSEFAVGQCPEYRRRGALKRTDPAPPDPQSRRSGAGLSAAAAAEDVGASQWEHKFFKDVRSLAQEVFVHICGESCHKYSGKKKVQQICRHGFYHIVNLGTWDQRKEGISFRRRGKALRNQMFVTKCTQHGMQGRLLMFQEHPFEVPTNYAGAASVRCNLDVQDLRRVLPESLWNPEGEACPALPVDEARAKEFGYMGAYEWDGEGFAERARDASACGPTQWANDQTREEWHQAFLTALAPDDAAQEVKPFQCQTCGAPHHANPSEDDHACACMECECMRAATAAFADAINTGFYVNSYTTKQCPTMEGVLENLRQGLERLEEQRAREQEELERGRARDAELVGKEAAMKVHKGKSTFAETMRTLNRLNSSYRRCYWKSGGEMIFPILYGHMTFASHRRWTVYVKKAVFQAAQAWRRLYGNSVRLAAIKAGGPRGLSLLSFWPDMDPYPLRGWRWDNVHGQRLLVGPQGQTCETTVEAFDMEMSTPTDGTSKALRQQLTMIQKFLNECCKEQ</sequence>
<gene>
    <name evidence="4" type="ORF">PCOR1329_LOCUS5822</name>
</gene>
<dbReference type="EMBL" id="CAUYUJ010001548">
    <property type="protein sequence ID" value="CAK0796442.1"/>
    <property type="molecule type" value="Genomic_DNA"/>
</dbReference>
<accession>A0ABN9PWT6</accession>
<organism evidence="4 5">
    <name type="scientific">Prorocentrum cordatum</name>
    <dbReference type="NCBI Taxonomy" id="2364126"/>
    <lineage>
        <taxon>Eukaryota</taxon>
        <taxon>Sar</taxon>
        <taxon>Alveolata</taxon>
        <taxon>Dinophyceae</taxon>
        <taxon>Prorocentrales</taxon>
        <taxon>Prorocentraceae</taxon>
        <taxon>Prorocentrum</taxon>
    </lineage>
</organism>
<dbReference type="InterPro" id="IPR028889">
    <property type="entry name" value="USP"/>
</dbReference>
<dbReference type="Pfam" id="PF14214">
    <property type="entry name" value="Helitron_like_N"/>
    <property type="match status" value="1"/>
</dbReference>
<reference evidence="4" key="1">
    <citation type="submission" date="2023-10" db="EMBL/GenBank/DDBJ databases">
        <authorList>
            <person name="Chen Y."/>
            <person name="Shah S."/>
            <person name="Dougan E. K."/>
            <person name="Thang M."/>
            <person name="Chan C."/>
        </authorList>
    </citation>
    <scope>NUCLEOTIDE SEQUENCE [LARGE SCALE GENOMIC DNA]</scope>
</reference>
<feature type="compositionally biased region" description="Basic residues" evidence="2">
    <location>
        <begin position="688"/>
        <end position="699"/>
    </location>
</feature>
<dbReference type="Pfam" id="PF20209">
    <property type="entry name" value="DUF6570"/>
    <property type="match status" value="1"/>
</dbReference>
<evidence type="ECO:0000313" key="5">
    <source>
        <dbReference type="Proteomes" id="UP001189429"/>
    </source>
</evidence>
<dbReference type="PROSITE" id="PS50235">
    <property type="entry name" value="USP_3"/>
    <property type="match status" value="1"/>
</dbReference>